<dbReference type="InterPro" id="IPR000515">
    <property type="entry name" value="MetI-like"/>
</dbReference>
<feature type="transmembrane region" description="Helical" evidence="9">
    <location>
        <begin position="31"/>
        <end position="52"/>
    </location>
</feature>
<feature type="transmembrane region" description="Helical" evidence="9">
    <location>
        <begin position="199"/>
        <end position="222"/>
    </location>
</feature>
<dbReference type="PANTHER" id="PTHR30614:SF41">
    <property type="entry name" value="INNER MEMBRANE AMINO-ACID ABC TRANSPORTER PERMEASE PROTEIN YHDY"/>
    <property type="match status" value="1"/>
</dbReference>
<dbReference type="GO" id="GO:0006865">
    <property type="term" value="P:amino acid transport"/>
    <property type="evidence" value="ECO:0007669"/>
    <property type="project" value="UniProtKB-KW"/>
</dbReference>
<keyword evidence="12" id="KW-1185">Reference proteome</keyword>
<evidence type="ECO:0000256" key="3">
    <source>
        <dbReference type="ARBA" id="ARBA00022448"/>
    </source>
</evidence>
<dbReference type="EMBL" id="AQGQ01000030">
    <property type="protein sequence ID" value="EOD55793.1"/>
    <property type="molecule type" value="Genomic_DNA"/>
</dbReference>
<dbReference type="SUPFAM" id="SSF161098">
    <property type="entry name" value="MetI-like"/>
    <property type="match status" value="1"/>
</dbReference>
<dbReference type="FunFam" id="1.10.3720.10:FF:000032">
    <property type="entry name" value="General amino acid ABC transporter permease"/>
    <property type="match status" value="1"/>
</dbReference>
<dbReference type="PROSITE" id="PS50928">
    <property type="entry name" value="ABC_TM1"/>
    <property type="match status" value="1"/>
</dbReference>
<dbReference type="AlphaFoldDB" id="R1F7M9"/>
<dbReference type="CDD" id="cd06261">
    <property type="entry name" value="TM_PBP2"/>
    <property type="match status" value="1"/>
</dbReference>
<keyword evidence="3 9" id="KW-0813">Transport</keyword>
<gene>
    <name evidence="11" type="ORF">G113_06928</name>
</gene>
<dbReference type="NCBIfam" id="TIGR01726">
    <property type="entry name" value="HEQRo_perm_3TM"/>
    <property type="match status" value="1"/>
</dbReference>
<dbReference type="OrthoDB" id="9771188at2"/>
<dbReference type="GO" id="GO:0043190">
    <property type="term" value="C:ATP-binding cassette (ABC) transporter complex"/>
    <property type="evidence" value="ECO:0007669"/>
    <property type="project" value="InterPro"/>
</dbReference>
<dbReference type="GO" id="GO:0022857">
    <property type="term" value="F:transmembrane transporter activity"/>
    <property type="evidence" value="ECO:0007669"/>
    <property type="project" value="InterPro"/>
</dbReference>
<evidence type="ECO:0000313" key="11">
    <source>
        <dbReference type="EMBL" id="EOD55793.1"/>
    </source>
</evidence>
<feature type="transmembrane region" description="Helical" evidence="9">
    <location>
        <begin position="268"/>
        <end position="291"/>
    </location>
</feature>
<feature type="domain" description="ABC transmembrane type-1" evidence="10">
    <location>
        <begin position="157"/>
        <end position="347"/>
    </location>
</feature>
<organism evidence="11 12">
    <name type="scientific">Aeromonas molluscorum 848</name>
    <dbReference type="NCBI Taxonomy" id="1268236"/>
    <lineage>
        <taxon>Bacteria</taxon>
        <taxon>Pseudomonadati</taxon>
        <taxon>Pseudomonadota</taxon>
        <taxon>Gammaproteobacteria</taxon>
        <taxon>Aeromonadales</taxon>
        <taxon>Aeromonadaceae</taxon>
        <taxon>Aeromonas</taxon>
    </lineage>
</organism>
<proteinExistence type="inferred from homology"/>
<sequence>MFVTEMQEALPPPDNRRGLLAWLRANLFPNWWNGLVTLLLAYLLLPALWHLIDWAFISATWSGNGRADCDPEGACWLFIESRFGQYIYGFYPIDQRWRVNIVFVGLAGLLALLIWPKTPRKGWLALFTLLVFPCLAYVLLHGGFGLKNVDTNRWGGLMLTLVLAVVGIAVALPFGILLALGRRSHMPIISSLSTVYIEFWRAVPLITVLFMASVMLPLFVAGEVEFDKLLRALIGIIMFQSAYVAEVVRGGLQAIPKGQYEAGDALGLSYWKVMGLIIMPQALKITIPSLVNTFISLFKDTSLVLIIGLFDLLAISKVALADPNWLGYSTEAYVFIALIFWMFCFGMSRYSIYLERKLHTGHKR</sequence>
<evidence type="ECO:0000256" key="1">
    <source>
        <dbReference type="ARBA" id="ARBA00004429"/>
    </source>
</evidence>
<dbReference type="Gene3D" id="1.10.3720.10">
    <property type="entry name" value="MetI-like"/>
    <property type="match status" value="1"/>
</dbReference>
<dbReference type="InterPro" id="IPR035906">
    <property type="entry name" value="MetI-like_sf"/>
</dbReference>
<keyword evidence="5 9" id="KW-0812">Transmembrane</keyword>
<feature type="transmembrane region" description="Helical" evidence="9">
    <location>
        <begin position="303"/>
        <end position="320"/>
    </location>
</feature>
<protein>
    <submittedName>
        <fullName evidence="11">Amino acid ABC transporter permease</fullName>
    </submittedName>
</protein>
<dbReference type="PATRIC" id="fig|1268236.3.peg.1376"/>
<dbReference type="Proteomes" id="UP000013526">
    <property type="component" value="Unassembled WGS sequence"/>
</dbReference>
<feature type="transmembrane region" description="Helical" evidence="9">
    <location>
        <begin position="97"/>
        <end position="116"/>
    </location>
</feature>
<comment type="subcellular location">
    <subcellularLocation>
        <location evidence="1">Cell inner membrane</location>
        <topology evidence="1">Multi-pass membrane protein</topology>
    </subcellularLocation>
    <subcellularLocation>
        <location evidence="9">Cell membrane</location>
        <topology evidence="9">Multi-pass membrane protein</topology>
    </subcellularLocation>
</comment>
<feature type="transmembrane region" description="Helical" evidence="9">
    <location>
        <begin position="122"/>
        <end position="144"/>
    </location>
</feature>
<dbReference type="InterPro" id="IPR010065">
    <property type="entry name" value="AA_ABC_transptr_permease_3TM"/>
</dbReference>
<reference evidence="11 12" key="1">
    <citation type="journal article" date="2013" name="Genome Announc.">
        <title>Draft Genome Sequence of Aeromonas molluscorum Strain 848TT, Isolated from Bivalve Molluscs.</title>
        <authorList>
            <person name="Spataro N."/>
            <person name="Farfan M."/>
            <person name="Albarral V."/>
            <person name="Sanglas A."/>
            <person name="Loren J.G."/>
            <person name="Fuste M.C."/>
            <person name="Bosch E."/>
        </authorList>
    </citation>
    <scope>NUCLEOTIDE SEQUENCE [LARGE SCALE GENOMIC DNA]</scope>
    <source>
        <strain evidence="11 12">848</strain>
    </source>
</reference>
<evidence type="ECO:0000256" key="5">
    <source>
        <dbReference type="ARBA" id="ARBA00022692"/>
    </source>
</evidence>
<feature type="transmembrane region" description="Helical" evidence="9">
    <location>
        <begin position="332"/>
        <end position="354"/>
    </location>
</feature>
<dbReference type="RefSeq" id="WP_005897152.1">
    <property type="nucleotide sequence ID" value="NZ_AQGQ01000030.1"/>
</dbReference>
<keyword evidence="7 9" id="KW-1133">Transmembrane helix</keyword>
<keyword evidence="8 9" id="KW-0472">Membrane</keyword>
<evidence type="ECO:0000313" key="12">
    <source>
        <dbReference type="Proteomes" id="UP000013526"/>
    </source>
</evidence>
<dbReference type="Pfam" id="PF00528">
    <property type="entry name" value="BPD_transp_1"/>
    <property type="match status" value="1"/>
</dbReference>
<evidence type="ECO:0000256" key="9">
    <source>
        <dbReference type="RuleBase" id="RU363032"/>
    </source>
</evidence>
<accession>R1F7M9</accession>
<evidence type="ECO:0000256" key="2">
    <source>
        <dbReference type="ARBA" id="ARBA00010072"/>
    </source>
</evidence>
<evidence type="ECO:0000259" key="10">
    <source>
        <dbReference type="PROSITE" id="PS50928"/>
    </source>
</evidence>
<evidence type="ECO:0000256" key="8">
    <source>
        <dbReference type="ARBA" id="ARBA00023136"/>
    </source>
</evidence>
<dbReference type="InterPro" id="IPR043429">
    <property type="entry name" value="ArtM/GltK/GlnP/TcyL/YhdX-like"/>
</dbReference>
<feature type="transmembrane region" description="Helical" evidence="9">
    <location>
        <begin position="156"/>
        <end position="179"/>
    </location>
</feature>
<comment type="similarity">
    <text evidence="2">Belongs to the binding-protein-dependent transport system permease family. HisMQ subfamily.</text>
</comment>
<name>R1F7M9_9GAMM</name>
<evidence type="ECO:0000256" key="7">
    <source>
        <dbReference type="ARBA" id="ARBA00022989"/>
    </source>
</evidence>
<keyword evidence="4" id="KW-1003">Cell membrane</keyword>
<comment type="caution">
    <text evidence="11">The sequence shown here is derived from an EMBL/GenBank/DDBJ whole genome shotgun (WGS) entry which is preliminary data.</text>
</comment>
<evidence type="ECO:0000256" key="6">
    <source>
        <dbReference type="ARBA" id="ARBA00022970"/>
    </source>
</evidence>
<dbReference type="PANTHER" id="PTHR30614">
    <property type="entry name" value="MEMBRANE COMPONENT OF AMINO ACID ABC TRANSPORTER"/>
    <property type="match status" value="1"/>
</dbReference>
<evidence type="ECO:0000256" key="4">
    <source>
        <dbReference type="ARBA" id="ARBA00022475"/>
    </source>
</evidence>
<keyword evidence="6" id="KW-0029">Amino-acid transport</keyword>